<protein>
    <submittedName>
        <fullName evidence="2">VOC family protein</fullName>
    </submittedName>
</protein>
<dbReference type="SUPFAM" id="SSF54593">
    <property type="entry name" value="Glyoxalase/Bleomycin resistance protein/Dihydroxybiphenyl dioxygenase"/>
    <property type="match status" value="1"/>
</dbReference>
<dbReference type="Gene3D" id="3.10.180.10">
    <property type="entry name" value="2,3-Dihydroxybiphenyl 1,2-Dioxygenase, domain 1"/>
    <property type="match status" value="1"/>
</dbReference>
<dbReference type="InterPro" id="IPR004360">
    <property type="entry name" value="Glyas_Fos-R_dOase_dom"/>
</dbReference>
<feature type="domain" description="VOC" evidence="1">
    <location>
        <begin position="10"/>
        <end position="133"/>
    </location>
</feature>
<evidence type="ECO:0000313" key="3">
    <source>
        <dbReference type="Proteomes" id="UP000552038"/>
    </source>
</evidence>
<evidence type="ECO:0000259" key="1">
    <source>
        <dbReference type="PROSITE" id="PS51819"/>
    </source>
</evidence>
<reference evidence="2 3" key="1">
    <citation type="submission" date="2020-05" db="EMBL/GenBank/DDBJ databases">
        <title>Whole genome sequencing and identification of novel metabolites from Paenibacillus alvei strain JR949.</title>
        <authorList>
            <person name="Rajendhran J."/>
            <person name="Sree Pranav P."/>
            <person name="Mahalakshmi B."/>
            <person name="Karthikeyan R."/>
        </authorList>
    </citation>
    <scope>NUCLEOTIDE SEQUENCE [LARGE SCALE GENOMIC DNA]</scope>
    <source>
        <strain evidence="2 3">JR949</strain>
    </source>
</reference>
<dbReference type="AlphaFoldDB" id="A0AAP7A382"/>
<dbReference type="EMBL" id="JABFOR010000034">
    <property type="protein sequence ID" value="NOJ72972.1"/>
    <property type="molecule type" value="Genomic_DNA"/>
</dbReference>
<dbReference type="InterPro" id="IPR037523">
    <property type="entry name" value="VOC_core"/>
</dbReference>
<evidence type="ECO:0000313" key="2">
    <source>
        <dbReference type="EMBL" id="NOJ72972.1"/>
    </source>
</evidence>
<dbReference type="CDD" id="cd06587">
    <property type="entry name" value="VOC"/>
    <property type="match status" value="1"/>
</dbReference>
<organism evidence="2 3">
    <name type="scientific">Paenibacillus alvei</name>
    <name type="common">Bacillus alvei</name>
    <dbReference type="NCBI Taxonomy" id="44250"/>
    <lineage>
        <taxon>Bacteria</taxon>
        <taxon>Bacillati</taxon>
        <taxon>Bacillota</taxon>
        <taxon>Bacilli</taxon>
        <taxon>Bacillales</taxon>
        <taxon>Paenibacillaceae</taxon>
        <taxon>Paenibacillus</taxon>
    </lineage>
</organism>
<dbReference type="Pfam" id="PF00903">
    <property type="entry name" value="Glyoxalase"/>
    <property type="match status" value="1"/>
</dbReference>
<proteinExistence type="predicted"/>
<sequence>MSAAQFAFTRIGYVYVPTSRLDESIAWYSKNLEFMLMNKFEDRGSFLAVMHHPHMHSIALLLIETKDEHRLEISRNGSPFPIMALQCPDIEYAHSYLKENGVAVQELYTLGEGEAKYFYFRDNEGNMLEAAWSKWDPVDEVKEGYAPFRNRSMM</sequence>
<dbReference type="PROSITE" id="PS51819">
    <property type="entry name" value="VOC"/>
    <property type="match status" value="1"/>
</dbReference>
<name>A0AAP7A382_PAEAL</name>
<gene>
    <name evidence="2" type="ORF">HMI46_20740</name>
</gene>
<dbReference type="RefSeq" id="WP_171418555.1">
    <property type="nucleotide sequence ID" value="NZ_JABFOR010000034.1"/>
</dbReference>
<dbReference type="InterPro" id="IPR029068">
    <property type="entry name" value="Glyas_Bleomycin-R_OHBP_Dase"/>
</dbReference>
<dbReference type="Proteomes" id="UP000552038">
    <property type="component" value="Unassembled WGS sequence"/>
</dbReference>
<comment type="caution">
    <text evidence="2">The sequence shown here is derived from an EMBL/GenBank/DDBJ whole genome shotgun (WGS) entry which is preliminary data.</text>
</comment>
<accession>A0AAP7A382</accession>